<proteinExistence type="predicted"/>
<sequence length="113" mass="12942">MLKEQNHNLKVVKLTEGILVRTQLKNAYIPALRSGFAGYPVNPRWSGVKFWAWKTGKQWRKALLNGEMVVRSTDSILVSVDQLPDSEKDSDAVEWLSQNSFLDNLLKREKLTV</sequence>
<organism evidence="1">
    <name type="scientific">Trichodesmium erythraeum (strain IMS101)</name>
    <dbReference type="NCBI Taxonomy" id="203124"/>
    <lineage>
        <taxon>Bacteria</taxon>
        <taxon>Bacillati</taxon>
        <taxon>Cyanobacteriota</taxon>
        <taxon>Cyanophyceae</taxon>
        <taxon>Oscillatoriophycideae</taxon>
        <taxon>Oscillatoriales</taxon>
        <taxon>Microcoleaceae</taxon>
        <taxon>Trichodesmium</taxon>
    </lineage>
</organism>
<dbReference type="eggNOG" id="ENOG5032Z76">
    <property type="taxonomic scope" value="Bacteria"/>
</dbReference>
<protein>
    <submittedName>
        <fullName evidence="1">Uncharacterized protein</fullName>
    </submittedName>
</protein>
<evidence type="ECO:0000313" key="1">
    <source>
        <dbReference type="EMBL" id="ABG51380.1"/>
    </source>
</evidence>
<dbReference type="AlphaFoldDB" id="Q113E4"/>
<reference evidence="1" key="1">
    <citation type="submission" date="2006-06" db="EMBL/GenBank/DDBJ databases">
        <title>Complete sequence of Trichodesmium erythraeum IMS101.</title>
        <authorList>
            <consortium name="US DOE Joint Genome Institute"/>
            <person name="Copeland A."/>
            <person name="Lucas S."/>
            <person name="Lapidus A."/>
            <person name="Barry K."/>
            <person name="Detter J.C."/>
            <person name="Glavina del Rio T."/>
            <person name="Hammon N."/>
            <person name="Israni S."/>
            <person name="Dalin E."/>
            <person name="Tice H."/>
            <person name="Pitluck S."/>
            <person name="Kiss H."/>
            <person name="Munk A.C."/>
            <person name="Brettin T."/>
            <person name="Bruce D."/>
            <person name="Han C."/>
            <person name="Tapia R."/>
            <person name="Gilna P."/>
            <person name="Schmutz J."/>
            <person name="Larimer F."/>
            <person name="Land M."/>
            <person name="Hauser L."/>
            <person name="Kyrpides N."/>
            <person name="Kim E."/>
            <person name="Richardson P."/>
        </authorList>
    </citation>
    <scope>NUCLEOTIDE SEQUENCE [LARGE SCALE GENOMIC DNA]</scope>
    <source>
        <strain evidence="1">IMS101</strain>
    </source>
</reference>
<dbReference type="EMBL" id="CP000393">
    <property type="protein sequence ID" value="ABG51380.1"/>
    <property type="molecule type" value="Genomic_DNA"/>
</dbReference>
<gene>
    <name evidence="1" type="ordered locus">Tery_2146</name>
</gene>
<dbReference type="OrthoDB" id="425721at2"/>
<accession>Q113E4</accession>
<dbReference type="KEGG" id="ter:Tery_2146"/>
<dbReference type="RefSeq" id="WP_011611750.1">
    <property type="nucleotide sequence ID" value="NC_008312.1"/>
</dbReference>
<name>Q113E4_TRIEI</name>
<dbReference type="HOGENOM" id="CLU_168131_0_0_3"/>